<dbReference type="GO" id="GO:0005730">
    <property type="term" value="C:nucleolus"/>
    <property type="evidence" value="ECO:0007669"/>
    <property type="project" value="UniProtKB-SubCell"/>
</dbReference>
<protein>
    <recommendedName>
        <fullName evidence="7">20S-pre-rRNA D-site endonuclease NOB1</fullName>
    </recommendedName>
</protein>
<dbReference type="AlphaFoldDB" id="A0A1W5D4M2"/>
<feature type="binding site" evidence="8">
    <location>
        <position position="326"/>
    </location>
    <ligand>
        <name>Zn(2+)</name>
        <dbReference type="ChEBI" id="CHEBI:29105"/>
    </ligand>
</feature>
<evidence type="ECO:0000256" key="9">
    <source>
        <dbReference type="SAM" id="MobiDB-lite"/>
    </source>
</evidence>
<dbReference type="EMBL" id="FWEW01001957">
    <property type="protein sequence ID" value="SLM37859.1"/>
    <property type="molecule type" value="Genomic_DNA"/>
</dbReference>
<dbReference type="InterPro" id="IPR014881">
    <property type="entry name" value="NOB1_Zn-bd"/>
</dbReference>
<feature type="region of interest" description="Disordered" evidence="9">
    <location>
        <begin position="403"/>
        <end position="448"/>
    </location>
</feature>
<evidence type="ECO:0000256" key="3">
    <source>
        <dbReference type="ARBA" id="ARBA00022723"/>
    </source>
</evidence>
<evidence type="ECO:0000256" key="5">
    <source>
        <dbReference type="ARBA" id="ARBA00022833"/>
    </source>
</evidence>
<feature type="region of interest" description="Disordered" evidence="9">
    <location>
        <begin position="110"/>
        <end position="152"/>
    </location>
</feature>
<dbReference type="Gene3D" id="3.40.50.1010">
    <property type="entry name" value="5'-nuclease"/>
    <property type="match status" value="1"/>
</dbReference>
<comment type="similarity">
    <text evidence="1 7">Belongs to the NOB1 family.</text>
</comment>
<organism evidence="12 13">
    <name type="scientific">Lasallia pustulata</name>
    <dbReference type="NCBI Taxonomy" id="136370"/>
    <lineage>
        <taxon>Eukaryota</taxon>
        <taxon>Fungi</taxon>
        <taxon>Dikarya</taxon>
        <taxon>Ascomycota</taxon>
        <taxon>Pezizomycotina</taxon>
        <taxon>Lecanoromycetes</taxon>
        <taxon>OSLEUM clade</taxon>
        <taxon>Umbilicariomycetidae</taxon>
        <taxon>Umbilicariales</taxon>
        <taxon>Umbilicariaceae</taxon>
        <taxon>Lasallia</taxon>
    </lineage>
</organism>
<evidence type="ECO:0000256" key="7">
    <source>
        <dbReference type="PIRNR" id="PIRNR037125"/>
    </source>
</evidence>
<dbReference type="FunFam" id="3.40.50.1010:FF:000020">
    <property type="entry name" value="20S-pre-rRNA D-site endonuclease NOB1"/>
    <property type="match status" value="1"/>
</dbReference>
<evidence type="ECO:0000256" key="1">
    <source>
        <dbReference type="ARBA" id="ARBA00005858"/>
    </source>
</evidence>
<keyword evidence="13" id="KW-1185">Reference proteome</keyword>
<feature type="region of interest" description="Disordered" evidence="9">
    <location>
        <begin position="164"/>
        <end position="193"/>
    </location>
</feature>
<evidence type="ECO:0000259" key="11">
    <source>
        <dbReference type="Pfam" id="PF17146"/>
    </source>
</evidence>
<dbReference type="GO" id="GO:0030490">
    <property type="term" value="P:maturation of SSU-rRNA"/>
    <property type="evidence" value="ECO:0007669"/>
    <property type="project" value="TreeGrafter"/>
</dbReference>
<dbReference type="Pfam" id="PF08772">
    <property type="entry name" value="Zn_ribbon_NOB1"/>
    <property type="match status" value="1"/>
</dbReference>
<dbReference type="PANTHER" id="PTHR12814">
    <property type="entry name" value="RNA-BINDING PROTEIN NOB1"/>
    <property type="match status" value="1"/>
</dbReference>
<feature type="region of interest" description="Disordered" evidence="9">
    <location>
        <begin position="211"/>
        <end position="235"/>
    </location>
</feature>
<dbReference type="InterPro" id="IPR033411">
    <property type="entry name" value="Ribonuclease_PIN"/>
</dbReference>
<dbReference type="GO" id="GO:0016787">
    <property type="term" value="F:hydrolase activity"/>
    <property type="evidence" value="ECO:0007669"/>
    <property type="project" value="UniProtKB-KW"/>
</dbReference>
<evidence type="ECO:0000259" key="10">
    <source>
        <dbReference type="Pfam" id="PF08772"/>
    </source>
</evidence>
<evidence type="ECO:0000313" key="12">
    <source>
        <dbReference type="EMBL" id="SLM37859.1"/>
    </source>
</evidence>
<dbReference type="GO" id="GO:0005737">
    <property type="term" value="C:cytoplasm"/>
    <property type="evidence" value="ECO:0007669"/>
    <property type="project" value="UniProtKB-ARBA"/>
</dbReference>
<comment type="subcellular location">
    <subcellularLocation>
        <location evidence="7">Nucleus</location>
        <location evidence="7">Nucleolus</location>
    </subcellularLocation>
</comment>
<accession>A0A1W5D4M2</accession>
<dbReference type="GO" id="GO:0004521">
    <property type="term" value="F:RNA endonuclease activity"/>
    <property type="evidence" value="ECO:0007669"/>
    <property type="project" value="UniProtKB-UniRule"/>
</dbReference>
<reference evidence="13" key="1">
    <citation type="submission" date="2017-03" db="EMBL/GenBank/DDBJ databases">
        <authorList>
            <person name="Sharma R."/>
            <person name="Thines M."/>
        </authorList>
    </citation>
    <scope>NUCLEOTIDE SEQUENCE [LARGE SCALE GENOMIC DNA]</scope>
</reference>
<feature type="binding site" evidence="8">
    <location>
        <position position="308"/>
    </location>
    <ligand>
        <name>Zn(2+)</name>
        <dbReference type="ChEBI" id="CHEBI:29105"/>
    </ligand>
</feature>
<feature type="binding site" evidence="8">
    <location>
        <position position="311"/>
    </location>
    <ligand>
        <name>Zn(2+)</name>
        <dbReference type="ChEBI" id="CHEBI:29105"/>
    </ligand>
</feature>
<keyword evidence="6 7" id="KW-0539">Nucleus</keyword>
<feature type="domain" description="Nin one binding (NOB1) Zn-ribbon-like" evidence="10">
    <location>
        <begin position="298"/>
        <end position="369"/>
    </location>
</feature>
<dbReference type="Pfam" id="PF17146">
    <property type="entry name" value="PIN_6"/>
    <property type="match status" value="1"/>
</dbReference>
<evidence type="ECO:0000256" key="8">
    <source>
        <dbReference type="PIRSR" id="PIRSR037125-1"/>
    </source>
</evidence>
<dbReference type="SUPFAM" id="SSF144206">
    <property type="entry name" value="NOB1 zinc finger-like"/>
    <property type="match status" value="1"/>
</dbReference>
<comment type="function">
    <text evidence="7">Required for the synthesis of 40S ribosome subunits. Has a role in processing 20S pre-rRNA into the mature 18S rRNA, where it is required for cleavage at the 3' end of the mature 18S rRNA (D-site). Accompanies the 20S pre-rRNA from the nucleus to the cytoplasm.</text>
</comment>
<keyword evidence="2" id="KW-0540">Nuclease</keyword>
<evidence type="ECO:0000256" key="2">
    <source>
        <dbReference type="ARBA" id="ARBA00022722"/>
    </source>
</evidence>
<feature type="domain" description="Ribonuclease PIN" evidence="11">
    <location>
        <begin position="10"/>
        <end position="101"/>
    </location>
</feature>
<dbReference type="InterPro" id="IPR036283">
    <property type="entry name" value="NOB1_Zf-like_sf"/>
</dbReference>
<dbReference type="PANTHER" id="PTHR12814:SF2">
    <property type="entry name" value="RNA-BINDING PROTEIN NOB1"/>
    <property type="match status" value="1"/>
</dbReference>
<feature type="region of interest" description="Disordered" evidence="9">
    <location>
        <begin position="358"/>
        <end position="382"/>
    </location>
</feature>
<evidence type="ECO:0000256" key="4">
    <source>
        <dbReference type="ARBA" id="ARBA00022801"/>
    </source>
</evidence>
<keyword evidence="4" id="KW-0378">Hydrolase</keyword>
<dbReference type="Gene3D" id="6.20.210.10">
    <property type="entry name" value="Nin one binding (NOB1), Zn-ribbon-like"/>
    <property type="match status" value="1"/>
</dbReference>
<evidence type="ECO:0000256" key="6">
    <source>
        <dbReference type="ARBA" id="ARBA00023242"/>
    </source>
</evidence>
<name>A0A1W5D4M2_9LECA</name>
<dbReference type="PIRSF" id="PIRSF037125">
    <property type="entry name" value="D-site_20S_pre-rRNA_nuclease"/>
    <property type="match status" value="1"/>
</dbReference>
<dbReference type="GO" id="GO:0046872">
    <property type="term" value="F:metal ion binding"/>
    <property type="evidence" value="ECO:0007669"/>
    <property type="project" value="UniProtKB-UniRule"/>
</dbReference>
<evidence type="ECO:0000313" key="13">
    <source>
        <dbReference type="Proteomes" id="UP000192927"/>
    </source>
</evidence>
<dbReference type="CDD" id="cd09876">
    <property type="entry name" value="PIN_Nob1-like"/>
    <property type="match status" value="1"/>
</dbReference>
<sequence length="448" mass="48736">MDDSKTVHTIVLDAGPILKNDPAVSSLLARCETLVTVPSVISEIKDATARARVETLLLPFLTLRSPAPGSVKVISDFARRTGDLAVLSKPDIKILALAYEIECERNGGDWRLRRVPGQKGLNGAPPKKHESIPQTSDHADPATGTAADSEDNASNELAPFVVPESAAATSQRSAKAEQSRGYSESAEPFGKTSESLNSLCIADNGRRDTTTVTMGSSHPPAHTSQEFLSLSRSGSEESEDWITSSNLRKHQAKDSNTSALLVLETGITQVATITTDFAMQNVLLQMNLNLLSTSLQRVRNLKTYILRCHACFDQTKDMTKQFCPRCGKPTLTRVACSTNQHGEFKIHLKKKMQWNTRGDRFSIPKPVSGAANGKVGTRKGGGKGGWGQELILAEDQKEYLRSIQGQSRKKEKDLMDEDYLPSILTGERGRAGGRPKIGAGRNVNSKKR</sequence>
<feature type="binding site" evidence="8">
    <location>
        <position position="323"/>
    </location>
    <ligand>
        <name>Zn(2+)</name>
        <dbReference type="ChEBI" id="CHEBI:29105"/>
    </ligand>
</feature>
<dbReference type="InterPro" id="IPR039907">
    <property type="entry name" value="NOB1"/>
</dbReference>
<dbReference type="Proteomes" id="UP000192927">
    <property type="component" value="Unassembled WGS sequence"/>
</dbReference>
<keyword evidence="5 7" id="KW-0862">Zinc</keyword>
<dbReference type="InterPro" id="IPR017117">
    <property type="entry name" value="Nob1_euk"/>
</dbReference>
<proteinExistence type="inferred from homology"/>
<keyword evidence="3 7" id="KW-0479">Metal-binding</keyword>
<dbReference type="GO" id="GO:0030688">
    <property type="term" value="C:preribosome, small subunit precursor"/>
    <property type="evidence" value="ECO:0007669"/>
    <property type="project" value="TreeGrafter"/>
</dbReference>